<name>A0A5S9IIP7_UABAM</name>
<proteinExistence type="predicted"/>
<accession>A0A5S9IIP7</accession>
<gene>
    <name evidence="1" type="ORF">UABAM_00747</name>
</gene>
<dbReference type="RefSeq" id="WP_151966652.1">
    <property type="nucleotide sequence ID" value="NZ_AP019860.1"/>
</dbReference>
<dbReference type="Proteomes" id="UP000326354">
    <property type="component" value="Chromosome"/>
</dbReference>
<dbReference type="KEGG" id="uam:UABAM_00747"/>
<reference evidence="1 2" key="1">
    <citation type="submission" date="2019-08" db="EMBL/GenBank/DDBJ databases">
        <title>Complete genome sequence of Candidatus Uab amorphum.</title>
        <authorList>
            <person name="Shiratori T."/>
            <person name="Suzuki S."/>
            <person name="Kakizawa Y."/>
            <person name="Ishida K."/>
        </authorList>
    </citation>
    <scope>NUCLEOTIDE SEQUENCE [LARGE SCALE GENOMIC DNA]</scope>
    <source>
        <strain evidence="1 2">SRT547</strain>
    </source>
</reference>
<evidence type="ECO:0000313" key="2">
    <source>
        <dbReference type="Proteomes" id="UP000326354"/>
    </source>
</evidence>
<protein>
    <submittedName>
        <fullName evidence="1">Uncharacterized protein</fullName>
    </submittedName>
</protein>
<evidence type="ECO:0000313" key="1">
    <source>
        <dbReference type="EMBL" id="BBM82404.1"/>
    </source>
</evidence>
<organism evidence="1 2">
    <name type="scientific">Uabimicrobium amorphum</name>
    <dbReference type="NCBI Taxonomy" id="2596890"/>
    <lineage>
        <taxon>Bacteria</taxon>
        <taxon>Pseudomonadati</taxon>
        <taxon>Planctomycetota</taxon>
        <taxon>Candidatus Uabimicrobiia</taxon>
        <taxon>Candidatus Uabimicrobiales</taxon>
        <taxon>Candidatus Uabimicrobiaceae</taxon>
        <taxon>Candidatus Uabimicrobium</taxon>
    </lineage>
</organism>
<sequence>MIAKSKNGIEVFIDTQHLENHLDPDQSGGTFLFREMDVAVEKISKWLGEVTLPPETCKSFWGDPRPPLGPYSIRTVVECEENVGWHSLVNVREVEDGTKVEWEIRRGYLTKVFPSLKPKLCKTVALVIMRFDQKRLAKKIESDVTLGICKTQEEHRQWKFIQSPSEWVLITAFPGTLAPPQSDFSFWRTHGFATGPIEPIS</sequence>
<dbReference type="AlphaFoldDB" id="A0A5S9IIP7"/>
<dbReference type="EMBL" id="AP019860">
    <property type="protein sequence ID" value="BBM82404.1"/>
    <property type="molecule type" value="Genomic_DNA"/>
</dbReference>
<keyword evidence="2" id="KW-1185">Reference proteome</keyword>